<dbReference type="Proteomes" id="UP000321291">
    <property type="component" value="Chromosome"/>
</dbReference>
<dbReference type="RefSeq" id="WP_146787482.1">
    <property type="nucleotide sequence ID" value="NZ_CP042434.1"/>
</dbReference>
<organism evidence="1 2">
    <name type="scientific">Arachidicoccus ginsenosidivorans</name>
    <dbReference type="NCBI Taxonomy" id="496057"/>
    <lineage>
        <taxon>Bacteria</taxon>
        <taxon>Pseudomonadati</taxon>
        <taxon>Bacteroidota</taxon>
        <taxon>Chitinophagia</taxon>
        <taxon>Chitinophagales</taxon>
        <taxon>Chitinophagaceae</taxon>
        <taxon>Arachidicoccus</taxon>
    </lineage>
</organism>
<protein>
    <submittedName>
        <fullName evidence="1">Uncharacterized protein</fullName>
    </submittedName>
</protein>
<reference evidence="1 2" key="1">
    <citation type="journal article" date="2017" name="Int. J. Syst. Evol. Microbiol.">
        <title>Arachidicoccus ginsenosidivorans sp. nov., with ginsenoside-converting activity isolated from ginseng cultivating soil.</title>
        <authorList>
            <person name="Siddiqi M.Z."/>
            <person name="Aslam Z."/>
            <person name="Im W.T."/>
        </authorList>
    </citation>
    <scope>NUCLEOTIDE SEQUENCE [LARGE SCALE GENOMIC DNA]</scope>
    <source>
        <strain evidence="1 2">Gsoil 809</strain>
    </source>
</reference>
<sequence length="209" mass="23784">MITGVVRSTAYQGASSLHVSGGRLTFTTNENNAIRIPLDTYKTFEVAIKPDNSTATWFGFTLFNPKTYEIKDLYYRIGADFTLPYQMISENAPAPRWTLYKRNLYNDVISHPYLGAGWDSSIVTKVHLGPLNGNGAFFDAFKFRKVLSMAMQVRSKTSTTLYPNPSKGDTFFIQYKGNIKRKWSSGCSRWMAESFLKNWSNLILVRRLA</sequence>
<name>A0A5B8VQR4_9BACT</name>
<gene>
    <name evidence="1" type="ORF">FSB73_22320</name>
</gene>
<evidence type="ECO:0000313" key="1">
    <source>
        <dbReference type="EMBL" id="QEC73994.1"/>
    </source>
</evidence>
<dbReference type="AlphaFoldDB" id="A0A5B8VQR4"/>
<evidence type="ECO:0000313" key="2">
    <source>
        <dbReference type="Proteomes" id="UP000321291"/>
    </source>
</evidence>
<dbReference type="KEGG" id="agi:FSB73_22320"/>
<keyword evidence="2" id="KW-1185">Reference proteome</keyword>
<proteinExistence type="predicted"/>
<dbReference type="OrthoDB" id="1047314at2"/>
<dbReference type="EMBL" id="CP042434">
    <property type="protein sequence ID" value="QEC73994.1"/>
    <property type="molecule type" value="Genomic_DNA"/>
</dbReference>
<accession>A0A5B8VQR4</accession>